<evidence type="ECO:0000313" key="4">
    <source>
        <dbReference type="Proteomes" id="UP000006727"/>
    </source>
</evidence>
<evidence type="ECO:0000313" key="2">
    <source>
        <dbReference type="EMBL" id="PNR54836.1"/>
    </source>
</evidence>
<dbReference type="EMBL" id="ABEU02000004">
    <property type="protein sequence ID" value="PNR54836.1"/>
    <property type="molecule type" value="Genomic_DNA"/>
</dbReference>
<feature type="region of interest" description="Disordered" evidence="1">
    <location>
        <begin position="1"/>
        <end position="58"/>
    </location>
</feature>
<dbReference type="AlphaFoldDB" id="A0A2K1KM37"/>
<proteinExistence type="predicted"/>
<evidence type="ECO:0000313" key="3">
    <source>
        <dbReference type="EnsemblPlants" id="PAC:32922028.CDS.1"/>
    </source>
</evidence>
<dbReference type="InParanoid" id="A0A2K1KM37"/>
<sequence length="58" mass="6281">MACQSLRESKDSEKKRTAASGDSVQSRIRKAGSQPVPSPRHPQARMASSEPFIALAEL</sequence>
<keyword evidence="4" id="KW-1185">Reference proteome</keyword>
<accession>A0A2K1KM37</accession>
<gene>
    <name evidence="2" type="ORF">PHYPA_005729</name>
</gene>
<name>A0A2K1KM37_PHYPA</name>
<evidence type="ECO:0000256" key="1">
    <source>
        <dbReference type="SAM" id="MobiDB-lite"/>
    </source>
</evidence>
<dbReference type="PaxDb" id="3218-PP1S273_67V6.1"/>
<dbReference type="EnsemblPlants" id="Pp3c4_3660V3.1">
    <property type="protein sequence ID" value="PAC:32922028.CDS.1"/>
    <property type="gene ID" value="Pp3c4_3660"/>
</dbReference>
<dbReference type="Proteomes" id="UP000006727">
    <property type="component" value="Chromosome 4"/>
</dbReference>
<organism evidence="2">
    <name type="scientific">Physcomitrium patens</name>
    <name type="common">Spreading-leaved earth moss</name>
    <name type="synonym">Physcomitrella patens</name>
    <dbReference type="NCBI Taxonomy" id="3218"/>
    <lineage>
        <taxon>Eukaryota</taxon>
        <taxon>Viridiplantae</taxon>
        <taxon>Streptophyta</taxon>
        <taxon>Embryophyta</taxon>
        <taxon>Bryophyta</taxon>
        <taxon>Bryophytina</taxon>
        <taxon>Bryopsida</taxon>
        <taxon>Funariidae</taxon>
        <taxon>Funariales</taxon>
        <taxon>Funariaceae</taxon>
        <taxon>Physcomitrium</taxon>
    </lineage>
</organism>
<reference evidence="3" key="3">
    <citation type="submission" date="2020-12" db="UniProtKB">
        <authorList>
            <consortium name="EnsemblPlants"/>
        </authorList>
    </citation>
    <scope>IDENTIFICATION</scope>
</reference>
<feature type="compositionally biased region" description="Basic and acidic residues" evidence="1">
    <location>
        <begin position="7"/>
        <end position="16"/>
    </location>
</feature>
<protein>
    <submittedName>
        <fullName evidence="2 3">Uncharacterized protein</fullName>
    </submittedName>
</protein>
<reference evidence="2 4" key="2">
    <citation type="journal article" date="2018" name="Plant J.">
        <title>The Physcomitrella patens chromosome-scale assembly reveals moss genome structure and evolution.</title>
        <authorList>
            <person name="Lang D."/>
            <person name="Ullrich K.K."/>
            <person name="Murat F."/>
            <person name="Fuchs J."/>
            <person name="Jenkins J."/>
            <person name="Haas F.B."/>
            <person name="Piednoel M."/>
            <person name="Gundlach H."/>
            <person name="Van Bel M."/>
            <person name="Meyberg R."/>
            <person name="Vives C."/>
            <person name="Morata J."/>
            <person name="Symeonidi A."/>
            <person name="Hiss M."/>
            <person name="Muchero W."/>
            <person name="Kamisugi Y."/>
            <person name="Saleh O."/>
            <person name="Blanc G."/>
            <person name="Decker E.L."/>
            <person name="van Gessel N."/>
            <person name="Grimwood J."/>
            <person name="Hayes R.D."/>
            <person name="Graham S.W."/>
            <person name="Gunter L.E."/>
            <person name="McDaniel S.F."/>
            <person name="Hoernstein S.N.W."/>
            <person name="Larsson A."/>
            <person name="Li F.W."/>
            <person name="Perroud P.F."/>
            <person name="Phillips J."/>
            <person name="Ranjan P."/>
            <person name="Rokshar D.S."/>
            <person name="Rothfels C.J."/>
            <person name="Schneider L."/>
            <person name="Shu S."/>
            <person name="Stevenson D.W."/>
            <person name="Thummler F."/>
            <person name="Tillich M."/>
            <person name="Villarreal Aguilar J.C."/>
            <person name="Widiez T."/>
            <person name="Wong G.K."/>
            <person name="Wymore A."/>
            <person name="Zhang Y."/>
            <person name="Zimmer A.D."/>
            <person name="Quatrano R.S."/>
            <person name="Mayer K.F.X."/>
            <person name="Goodstein D."/>
            <person name="Casacuberta J.M."/>
            <person name="Vandepoele K."/>
            <person name="Reski R."/>
            <person name="Cuming A.C."/>
            <person name="Tuskan G.A."/>
            <person name="Maumus F."/>
            <person name="Salse J."/>
            <person name="Schmutz J."/>
            <person name="Rensing S.A."/>
        </authorList>
    </citation>
    <scope>NUCLEOTIDE SEQUENCE [LARGE SCALE GENOMIC DNA]</scope>
    <source>
        <strain evidence="3 4">cv. Gransden 2004</strain>
    </source>
</reference>
<reference evidence="2 4" key="1">
    <citation type="journal article" date="2008" name="Science">
        <title>The Physcomitrella genome reveals evolutionary insights into the conquest of land by plants.</title>
        <authorList>
            <person name="Rensing S."/>
            <person name="Lang D."/>
            <person name="Zimmer A."/>
            <person name="Terry A."/>
            <person name="Salamov A."/>
            <person name="Shapiro H."/>
            <person name="Nishiyama T."/>
            <person name="Perroud P.-F."/>
            <person name="Lindquist E."/>
            <person name="Kamisugi Y."/>
            <person name="Tanahashi T."/>
            <person name="Sakakibara K."/>
            <person name="Fujita T."/>
            <person name="Oishi K."/>
            <person name="Shin-I T."/>
            <person name="Kuroki Y."/>
            <person name="Toyoda A."/>
            <person name="Suzuki Y."/>
            <person name="Hashimoto A."/>
            <person name="Yamaguchi K."/>
            <person name="Sugano A."/>
            <person name="Kohara Y."/>
            <person name="Fujiyama A."/>
            <person name="Anterola A."/>
            <person name="Aoki S."/>
            <person name="Ashton N."/>
            <person name="Barbazuk W.B."/>
            <person name="Barker E."/>
            <person name="Bennetzen J."/>
            <person name="Bezanilla M."/>
            <person name="Blankenship R."/>
            <person name="Cho S.H."/>
            <person name="Dutcher S."/>
            <person name="Estelle M."/>
            <person name="Fawcett J.A."/>
            <person name="Gundlach H."/>
            <person name="Hanada K."/>
            <person name="Heyl A."/>
            <person name="Hicks K.A."/>
            <person name="Hugh J."/>
            <person name="Lohr M."/>
            <person name="Mayer K."/>
            <person name="Melkozernov A."/>
            <person name="Murata T."/>
            <person name="Nelson D."/>
            <person name="Pils B."/>
            <person name="Prigge M."/>
            <person name="Reiss B."/>
            <person name="Renner T."/>
            <person name="Rombauts S."/>
            <person name="Rushton P."/>
            <person name="Sanderfoot A."/>
            <person name="Schween G."/>
            <person name="Shiu S.-H."/>
            <person name="Stueber K."/>
            <person name="Theodoulou F.L."/>
            <person name="Tu H."/>
            <person name="Van de Peer Y."/>
            <person name="Verrier P.J."/>
            <person name="Waters E."/>
            <person name="Wood A."/>
            <person name="Yang L."/>
            <person name="Cove D."/>
            <person name="Cuming A."/>
            <person name="Hasebe M."/>
            <person name="Lucas S."/>
            <person name="Mishler D.B."/>
            <person name="Reski R."/>
            <person name="Grigoriev I."/>
            <person name="Quatrano R.S."/>
            <person name="Boore J.L."/>
        </authorList>
    </citation>
    <scope>NUCLEOTIDE SEQUENCE [LARGE SCALE GENOMIC DNA]</scope>
    <source>
        <strain evidence="3 4">cv. Gransden 2004</strain>
    </source>
</reference>
<dbReference type="Gramene" id="Pp3c4_3660V3.1">
    <property type="protein sequence ID" value="PAC:32922028.CDS.1"/>
    <property type="gene ID" value="Pp3c4_3660"/>
</dbReference>